<evidence type="ECO:0000256" key="6">
    <source>
        <dbReference type="SAM" id="Phobius"/>
    </source>
</evidence>
<organism evidence="8 9">
    <name type="scientific">Sclerotinia nivalis</name>
    <dbReference type="NCBI Taxonomy" id="352851"/>
    <lineage>
        <taxon>Eukaryota</taxon>
        <taxon>Fungi</taxon>
        <taxon>Dikarya</taxon>
        <taxon>Ascomycota</taxon>
        <taxon>Pezizomycotina</taxon>
        <taxon>Leotiomycetes</taxon>
        <taxon>Helotiales</taxon>
        <taxon>Sclerotiniaceae</taxon>
        <taxon>Sclerotinia</taxon>
    </lineage>
</organism>
<dbReference type="OrthoDB" id="444631at2759"/>
<accession>A0A9X0AB10</accession>
<evidence type="ECO:0000313" key="9">
    <source>
        <dbReference type="Proteomes" id="UP001152300"/>
    </source>
</evidence>
<sequence>MAPIIRLFERADPASTQTNTALTQLPESVLSTIGALAPPAGVTANFVNPDSIRGVLIATSSVGIAVLIICVGIRAWTIFKLLGKPIKWAWSDVTFTLGALFSLATFITLILTTTATGQVGVHQWDAPLSKIFATRSIIPLSMMGFLTPLSLGFIKITIFLTYIELFSRNRWIRISCWVGAALTGAFYLAIMIASVIFSFPHSGETYVTHLFSADSNRAIELSIPTAAVGMAIDIYLFIVPLVAVSGLKMKRRKKIGVASLFATGIVAVIASIISLIYRAVLDKNGDHTWNLVAVWAVTSIELFVGIIIACTPHIAKFGRRYDSVFYKVGSFVKFCFCCRCISFKGVNSKKSRRWSGWGSAKSSEVSETLHSPRASKASSKPEKLYPGLEVTTVGGTIWETNNDNTDEKT</sequence>
<keyword evidence="9" id="KW-1185">Reference proteome</keyword>
<dbReference type="InterPro" id="IPR052337">
    <property type="entry name" value="SAT4-like"/>
</dbReference>
<keyword evidence="2 6" id="KW-0812">Transmembrane</keyword>
<gene>
    <name evidence="8" type="ORF">OCU04_012369</name>
</gene>
<keyword evidence="3 6" id="KW-1133">Transmembrane helix</keyword>
<comment type="subcellular location">
    <subcellularLocation>
        <location evidence="1">Membrane</location>
        <topology evidence="1">Multi-pass membrane protein</topology>
    </subcellularLocation>
</comment>
<name>A0A9X0AB10_9HELO</name>
<feature type="transmembrane region" description="Helical" evidence="6">
    <location>
        <begin position="221"/>
        <end position="243"/>
    </location>
</feature>
<feature type="domain" description="Rhodopsin" evidence="7">
    <location>
        <begin position="85"/>
        <end position="316"/>
    </location>
</feature>
<dbReference type="Proteomes" id="UP001152300">
    <property type="component" value="Unassembled WGS sequence"/>
</dbReference>
<evidence type="ECO:0000256" key="4">
    <source>
        <dbReference type="ARBA" id="ARBA00023136"/>
    </source>
</evidence>
<feature type="transmembrane region" description="Helical" evidence="6">
    <location>
        <begin position="255"/>
        <end position="277"/>
    </location>
</feature>
<comment type="similarity">
    <text evidence="5">Belongs to the SAT4 family.</text>
</comment>
<proteinExistence type="inferred from homology"/>
<reference evidence="8" key="1">
    <citation type="submission" date="2022-11" db="EMBL/GenBank/DDBJ databases">
        <title>Genome Resource of Sclerotinia nivalis Strain SnTB1, a Plant Pathogen Isolated from American Ginseng.</title>
        <authorList>
            <person name="Fan S."/>
        </authorList>
    </citation>
    <scope>NUCLEOTIDE SEQUENCE</scope>
    <source>
        <strain evidence="8">SnTB1</strain>
    </source>
</reference>
<evidence type="ECO:0000259" key="7">
    <source>
        <dbReference type="Pfam" id="PF20684"/>
    </source>
</evidence>
<evidence type="ECO:0000256" key="3">
    <source>
        <dbReference type="ARBA" id="ARBA00022989"/>
    </source>
</evidence>
<evidence type="ECO:0000256" key="5">
    <source>
        <dbReference type="ARBA" id="ARBA00038359"/>
    </source>
</evidence>
<dbReference type="Pfam" id="PF20684">
    <property type="entry name" value="Fung_rhodopsin"/>
    <property type="match status" value="1"/>
</dbReference>
<comment type="caution">
    <text evidence="8">The sequence shown here is derived from an EMBL/GenBank/DDBJ whole genome shotgun (WGS) entry which is preliminary data.</text>
</comment>
<feature type="transmembrane region" description="Helical" evidence="6">
    <location>
        <begin position="174"/>
        <end position="201"/>
    </location>
</feature>
<dbReference type="AlphaFoldDB" id="A0A9X0AB10"/>
<dbReference type="InterPro" id="IPR049326">
    <property type="entry name" value="Rhodopsin_dom_fungi"/>
</dbReference>
<evidence type="ECO:0000313" key="8">
    <source>
        <dbReference type="EMBL" id="KAJ8059425.1"/>
    </source>
</evidence>
<feature type="transmembrane region" description="Helical" evidence="6">
    <location>
        <begin position="55"/>
        <end position="76"/>
    </location>
</feature>
<keyword evidence="4 6" id="KW-0472">Membrane</keyword>
<evidence type="ECO:0000256" key="1">
    <source>
        <dbReference type="ARBA" id="ARBA00004141"/>
    </source>
</evidence>
<dbReference type="PANTHER" id="PTHR33048:SF158">
    <property type="entry name" value="MEMBRANE PROTEIN PTH11-LIKE, PUTATIVE-RELATED"/>
    <property type="match status" value="1"/>
</dbReference>
<dbReference type="PANTHER" id="PTHR33048">
    <property type="entry name" value="PTH11-LIKE INTEGRAL MEMBRANE PROTEIN (AFU_ORTHOLOGUE AFUA_5G11245)"/>
    <property type="match status" value="1"/>
</dbReference>
<evidence type="ECO:0000256" key="2">
    <source>
        <dbReference type="ARBA" id="ARBA00022692"/>
    </source>
</evidence>
<dbReference type="EMBL" id="JAPEIS010000015">
    <property type="protein sequence ID" value="KAJ8059425.1"/>
    <property type="molecule type" value="Genomic_DNA"/>
</dbReference>
<feature type="transmembrane region" description="Helical" evidence="6">
    <location>
        <begin position="289"/>
        <end position="310"/>
    </location>
</feature>
<protein>
    <recommendedName>
        <fullName evidence="7">Rhodopsin domain-containing protein</fullName>
    </recommendedName>
</protein>
<feature type="transmembrane region" description="Helical" evidence="6">
    <location>
        <begin position="137"/>
        <end position="162"/>
    </location>
</feature>
<dbReference type="GO" id="GO:0016020">
    <property type="term" value="C:membrane"/>
    <property type="evidence" value="ECO:0007669"/>
    <property type="project" value="UniProtKB-SubCell"/>
</dbReference>
<feature type="transmembrane region" description="Helical" evidence="6">
    <location>
        <begin position="88"/>
        <end position="111"/>
    </location>
</feature>